<dbReference type="Proteomes" id="UP000077002">
    <property type="component" value="Unassembled WGS sequence"/>
</dbReference>
<protein>
    <recommendedName>
        <fullName evidence="1">Tautomerase cis-CaaD-like domain-containing protein</fullName>
    </recommendedName>
</protein>
<gene>
    <name evidence="2" type="ORF">AYO21_12117</name>
</gene>
<dbReference type="AlphaFoldDB" id="A0A177EPC9"/>
<comment type="caution">
    <text evidence="2">The sequence shown here is derived from an EMBL/GenBank/DDBJ whole genome shotgun (WGS) entry which is preliminary data.</text>
</comment>
<dbReference type="EMBL" id="LVKK01000233">
    <property type="protein sequence ID" value="OAG33787.1"/>
    <property type="molecule type" value="Genomic_DNA"/>
</dbReference>
<evidence type="ECO:0000259" key="1">
    <source>
        <dbReference type="Pfam" id="PF14832"/>
    </source>
</evidence>
<reference evidence="2 3" key="1">
    <citation type="submission" date="2016-03" db="EMBL/GenBank/DDBJ databases">
        <title>Draft genome sequence of the Fonsecaea monophora CBS 269.37.</title>
        <authorList>
            <person name="Bombassaro A."/>
            <person name="Vinicius W.A."/>
            <person name="De Hoog S."/>
            <person name="Sun J."/>
            <person name="Souza E.M."/>
            <person name="Raittz R.T."/>
            <person name="Costa F."/>
            <person name="Leao A.C."/>
            <person name="Tadra-Sfeir M.Z."/>
            <person name="Baura V."/>
            <person name="Balsanelli E."/>
            <person name="Pedrosa F.O."/>
            <person name="Moreno L.F."/>
            <person name="Steffens M.B."/>
            <person name="Xi L."/>
            <person name="Bocca A.L."/>
            <person name="Felipe M.S."/>
            <person name="Teixeira M."/>
            <person name="Telles Filho F.Q."/>
            <person name="Azevedo C.M."/>
            <person name="Gomes R."/>
            <person name="Vicente V.A."/>
        </authorList>
    </citation>
    <scope>NUCLEOTIDE SEQUENCE [LARGE SCALE GENOMIC DNA]</scope>
    <source>
        <strain evidence="2 3">CBS 269.37</strain>
    </source>
</reference>
<keyword evidence="3" id="KW-1185">Reference proteome</keyword>
<dbReference type="OrthoDB" id="2129288at2759"/>
<evidence type="ECO:0000313" key="3">
    <source>
        <dbReference type="Proteomes" id="UP000077002"/>
    </source>
</evidence>
<accession>A0A177EPC9</accession>
<proteinExistence type="predicted"/>
<feature type="domain" description="Tautomerase cis-CaaD-like" evidence="1">
    <location>
        <begin position="1"/>
        <end position="136"/>
    </location>
</feature>
<organism evidence="2 3">
    <name type="scientific">Fonsecaea monophora</name>
    <dbReference type="NCBI Taxonomy" id="254056"/>
    <lineage>
        <taxon>Eukaryota</taxon>
        <taxon>Fungi</taxon>
        <taxon>Dikarya</taxon>
        <taxon>Ascomycota</taxon>
        <taxon>Pezizomycotina</taxon>
        <taxon>Eurotiomycetes</taxon>
        <taxon>Chaetothyriomycetidae</taxon>
        <taxon>Chaetothyriales</taxon>
        <taxon>Herpotrichiellaceae</taxon>
        <taxon>Fonsecaea</taxon>
    </lineage>
</organism>
<dbReference type="GeneID" id="34607175"/>
<dbReference type="Gene3D" id="3.30.429.10">
    <property type="entry name" value="Macrophage Migration Inhibitory Factor"/>
    <property type="match status" value="1"/>
</dbReference>
<dbReference type="InterPro" id="IPR014347">
    <property type="entry name" value="Tautomerase/MIF_sf"/>
</dbReference>
<name>A0A177EPC9_9EURO</name>
<dbReference type="RefSeq" id="XP_022505739.1">
    <property type="nucleotide sequence ID" value="XM_022661948.1"/>
</dbReference>
<sequence>MPLWLFHHTKDAFSIEDKEKIAKGMANIYTTFGLPGFFAHCQFVELDQGSFWSGGKQPDHHSCTIGIYHAAASIRNPEEGEMFLKALDDVLRPVLRPKDIRWESNVHETPPDLWRLQGMAVPGFGTELFKKWVERDGFTAQEEEDLLRQQGYFDDSRWKLPTF</sequence>
<dbReference type="InterPro" id="IPR028116">
    <property type="entry name" value="Cis-CaaD-like"/>
</dbReference>
<dbReference type="Pfam" id="PF14832">
    <property type="entry name" value="Tautomerase_3"/>
    <property type="match status" value="1"/>
</dbReference>
<evidence type="ECO:0000313" key="2">
    <source>
        <dbReference type="EMBL" id="OAG33787.1"/>
    </source>
</evidence>